<dbReference type="EMBL" id="MFZV01000013">
    <property type="protein sequence ID" value="OGK31282.1"/>
    <property type="molecule type" value="Genomic_DNA"/>
</dbReference>
<dbReference type="InterPro" id="IPR050297">
    <property type="entry name" value="LipidA_mod_glycosyltrf_83"/>
</dbReference>
<feature type="transmembrane region" description="Helical" evidence="8">
    <location>
        <begin position="183"/>
        <end position="211"/>
    </location>
</feature>
<feature type="domain" description="Glycosyltransferase RgtA/B/C/D-like" evidence="9">
    <location>
        <begin position="80"/>
        <end position="239"/>
    </location>
</feature>
<comment type="subcellular location">
    <subcellularLocation>
        <location evidence="1">Cell membrane</location>
        <topology evidence="1">Multi-pass membrane protein</topology>
    </subcellularLocation>
</comment>
<dbReference type="InterPro" id="IPR038731">
    <property type="entry name" value="RgtA/B/C-like"/>
</dbReference>
<name>A0A1F7HKH2_9BACT</name>
<feature type="transmembrane region" description="Helical" evidence="8">
    <location>
        <begin position="101"/>
        <end position="121"/>
    </location>
</feature>
<feature type="transmembrane region" description="Helical" evidence="8">
    <location>
        <begin position="128"/>
        <end position="148"/>
    </location>
</feature>
<sequence>MKLKWIFIILIFALGFTVRLYKFNAPIADWHSWRQTDTSAVSVFFVEKGFDLLHPRYYDLSNVPSGVHDNPEGYRFVEFPIYNLFQGGLFKIFGFFTIEQWGRLVTIFSSLVSAFFIFLIVKKYLSERAGLIASFFYLFIPFNIYFSRVILPDQSMVTAVLGGVYFFDVWIEDKKFSIFNFQFLIALIFTAAALLLKPFAVFFMLPMLYLAFEKFGLNFLKKWQLWFFAITSVLPLVLWRLWEFQYPGGIPQSGWLLNGGNIRFKGAFFYWIFGERVGKLILGYWGLPLLIFGLIHKIPQKSYFFFLSFLASSLLYITVVARGNVQHDYYQILIIPSISIFLALGTEYLLNIKENHIKFFPYLILIILSLFMLFFGWYYVRDFYTIQHESFIRAGREIDKLIPKDAKVIVPNDGDTTPLYFIKRQGWASFEKEMPQMIKMGADYIVLLEPKEENFNIKNEFKIISYSKDYILVDLHQKQ</sequence>
<feature type="transmembrane region" description="Helical" evidence="8">
    <location>
        <begin position="223"/>
        <end position="242"/>
    </location>
</feature>
<keyword evidence="5 8" id="KW-0812">Transmembrane</keyword>
<organism evidence="10 11">
    <name type="scientific">Candidatus Roizmanbacteria bacterium RIFCSPHIGHO2_12_FULL_33_9</name>
    <dbReference type="NCBI Taxonomy" id="1802045"/>
    <lineage>
        <taxon>Bacteria</taxon>
        <taxon>Candidatus Roizmaniibacteriota</taxon>
    </lineage>
</organism>
<keyword evidence="6 8" id="KW-1133">Transmembrane helix</keyword>
<evidence type="ECO:0000256" key="2">
    <source>
        <dbReference type="ARBA" id="ARBA00022475"/>
    </source>
</evidence>
<keyword evidence="4" id="KW-0808">Transferase</keyword>
<evidence type="ECO:0000313" key="10">
    <source>
        <dbReference type="EMBL" id="OGK31282.1"/>
    </source>
</evidence>
<dbReference type="GO" id="GO:0009103">
    <property type="term" value="P:lipopolysaccharide biosynthetic process"/>
    <property type="evidence" value="ECO:0007669"/>
    <property type="project" value="UniProtKB-ARBA"/>
</dbReference>
<dbReference type="PANTHER" id="PTHR33908">
    <property type="entry name" value="MANNOSYLTRANSFERASE YKCB-RELATED"/>
    <property type="match status" value="1"/>
</dbReference>
<accession>A0A1F7HKH2</accession>
<gene>
    <name evidence="10" type="ORF">A3F29_00260</name>
</gene>
<evidence type="ECO:0000313" key="11">
    <source>
        <dbReference type="Proteomes" id="UP000177199"/>
    </source>
</evidence>
<evidence type="ECO:0000256" key="8">
    <source>
        <dbReference type="SAM" id="Phobius"/>
    </source>
</evidence>
<keyword evidence="3" id="KW-0328">Glycosyltransferase</keyword>
<dbReference type="GO" id="GO:0016763">
    <property type="term" value="F:pentosyltransferase activity"/>
    <property type="evidence" value="ECO:0007669"/>
    <property type="project" value="TreeGrafter"/>
</dbReference>
<comment type="caution">
    <text evidence="10">The sequence shown here is derived from an EMBL/GenBank/DDBJ whole genome shotgun (WGS) entry which is preliminary data.</text>
</comment>
<dbReference type="Proteomes" id="UP000177199">
    <property type="component" value="Unassembled WGS sequence"/>
</dbReference>
<feature type="transmembrane region" description="Helical" evidence="8">
    <location>
        <begin position="362"/>
        <end position="380"/>
    </location>
</feature>
<evidence type="ECO:0000256" key="6">
    <source>
        <dbReference type="ARBA" id="ARBA00022989"/>
    </source>
</evidence>
<feature type="transmembrane region" description="Helical" evidence="8">
    <location>
        <begin position="329"/>
        <end position="350"/>
    </location>
</feature>
<dbReference type="GO" id="GO:0005886">
    <property type="term" value="C:plasma membrane"/>
    <property type="evidence" value="ECO:0007669"/>
    <property type="project" value="UniProtKB-SubCell"/>
</dbReference>
<keyword evidence="7 8" id="KW-0472">Membrane</keyword>
<evidence type="ECO:0000256" key="1">
    <source>
        <dbReference type="ARBA" id="ARBA00004651"/>
    </source>
</evidence>
<protein>
    <recommendedName>
        <fullName evidence="9">Glycosyltransferase RgtA/B/C/D-like domain-containing protein</fullName>
    </recommendedName>
</protein>
<dbReference type="PANTHER" id="PTHR33908:SF11">
    <property type="entry name" value="MEMBRANE PROTEIN"/>
    <property type="match status" value="1"/>
</dbReference>
<reference evidence="10 11" key="1">
    <citation type="journal article" date="2016" name="Nat. Commun.">
        <title>Thousands of microbial genomes shed light on interconnected biogeochemical processes in an aquifer system.</title>
        <authorList>
            <person name="Anantharaman K."/>
            <person name="Brown C.T."/>
            <person name="Hug L.A."/>
            <person name="Sharon I."/>
            <person name="Castelle C.J."/>
            <person name="Probst A.J."/>
            <person name="Thomas B.C."/>
            <person name="Singh A."/>
            <person name="Wilkins M.J."/>
            <person name="Karaoz U."/>
            <person name="Brodie E.L."/>
            <person name="Williams K.H."/>
            <person name="Hubbard S.S."/>
            <person name="Banfield J.F."/>
        </authorList>
    </citation>
    <scope>NUCLEOTIDE SEQUENCE [LARGE SCALE GENOMIC DNA]</scope>
</reference>
<proteinExistence type="predicted"/>
<evidence type="ECO:0000256" key="7">
    <source>
        <dbReference type="ARBA" id="ARBA00023136"/>
    </source>
</evidence>
<evidence type="ECO:0000259" key="9">
    <source>
        <dbReference type="Pfam" id="PF13231"/>
    </source>
</evidence>
<evidence type="ECO:0000256" key="4">
    <source>
        <dbReference type="ARBA" id="ARBA00022679"/>
    </source>
</evidence>
<evidence type="ECO:0000256" key="3">
    <source>
        <dbReference type="ARBA" id="ARBA00022676"/>
    </source>
</evidence>
<feature type="transmembrane region" description="Helical" evidence="8">
    <location>
        <begin position="279"/>
        <end position="296"/>
    </location>
</feature>
<keyword evidence="2" id="KW-1003">Cell membrane</keyword>
<dbReference type="AlphaFoldDB" id="A0A1F7HKH2"/>
<dbReference type="Pfam" id="PF13231">
    <property type="entry name" value="PMT_2"/>
    <property type="match status" value="1"/>
</dbReference>
<evidence type="ECO:0000256" key="5">
    <source>
        <dbReference type="ARBA" id="ARBA00022692"/>
    </source>
</evidence>
<feature type="transmembrane region" description="Helical" evidence="8">
    <location>
        <begin position="303"/>
        <end position="323"/>
    </location>
</feature>